<dbReference type="GO" id="GO:0050418">
    <property type="term" value="F:hydroxylamine reductase activity"/>
    <property type="evidence" value="ECO:0007669"/>
    <property type="project" value="UniProtKB-UniRule"/>
</dbReference>
<comment type="subcellular location">
    <subcellularLocation>
        <location evidence="1 9">Cytoplasm</location>
    </subcellularLocation>
</comment>
<dbReference type="PANTHER" id="PTHR30109">
    <property type="entry name" value="HYDROXYLAMINE REDUCTASE"/>
    <property type="match status" value="1"/>
</dbReference>
<evidence type="ECO:0000256" key="1">
    <source>
        <dbReference type="ARBA" id="ARBA00004496"/>
    </source>
</evidence>
<dbReference type="SUPFAM" id="SSF56821">
    <property type="entry name" value="Prismane protein-like"/>
    <property type="match status" value="1"/>
</dbReference>
<dbReference type="EMBL" id="FNBS01000020">
    <property type="protein sequence ID" value="SDF68839.1"/>
    <property type="molecule type" value="Genomic_DNA"/>
</dbReference>
<keyword evidence="7 9" id="KW-0411">Iron-sulfur</keyword>
<comment type="cofactor">
    <cofactor evidence="9">
        <name>[4Fe-4S] cluster</name>
        <dbReference type="ChEBI" id="CHEBI:49883"/>
    </cofactor>
    <text evidence="9">Binds 1 [4Fe-4S] cluster.</text>
</comment>
<dbReference type="InterPro" id="IPR016099">
    <property type="entry name" value="Prismane-like_a/b-sand"/>
</dbReference>
<dbReference type="Proteomes" id="UP000183404">
    <property type="component" value="Unassembled WGS sequence"/>
</dbReference>
<dbReference type="HAMAP" id="MF_00069">
    <property type="entry name" value="Hydroxylam_reduct"/>
    <property type="match status" value="1"/>
</dbReference>
<organism evidence="10 11">
    <name type="scientific">Thermoanaerobacter thermohydrosulfuricus</name>
    <name type="common">Clostridium thermohydrosulfuricum</name>
    <dbReference type="NCBI Taxonomy" id="1516"/>
    <lineage>
        <taxon>Bacteria</taxon>
        <taxon>Bacillati</taxon>
        <taxon>Bacillota</taxon>
        <taxon>Clostridia</taxon>
        <taxon>Thermoanaerobacterales</taxon>
        <taxon>Thermoanaerobacteraceae</taxon>
        <taxon>Thermoanaerobacter</taxon>
    </lineage>
</organism>
<dbReference type="Gene3D" id="1.20.1270.20">
    <property type="match status" value="2"/>
</dbReference>
<evidence type="ECO:0000256" key="5">
    <source>
        <dbReference type="ARBA" id="ARBA00023002"/>
    </source>
</evidence>
<keyword evidence="2 9" id="KW-0004">4Fe-4S</keyword>
<evidence type="ECO:0000256" key="3">
    <source>
        <dbReference type="ARBA" id="ARBA00022490"/>
    </source>
</evidence>
<dbReference type="AlphaFoldDB" id="A0A1G7N676"/>
<dbReference type="NCBIfam" id="NF003658">
    <property type="entry name" value="PRK05290.1"/>
    <property type="match status" value="1"/>
</dbReference>
<dbReference type="EC" id="1.7.99.1" evidence="9"/>
<dbReference type="InterPro" id="IPR016100">
    <property type="entry name" value="Prismane_a-bundle"/>
</dbReference>
<feature type="binding site" evidence="9">
    <location>
        <position position="310"/>
    </location>
    <ligand>
        <name>hybrid [4Fe-2O-2S] cluster</name>
        <dbReference type="ChEBI" id="CHEBI:60519"/>
    </ligand>
</feature>
<feature type="modified residue" description="Cysteine persulfide" evidence="9">
    <location>
        <position position="401"/>
    </location>
</feature>
<dbReference type="FunFam" id="1.20.1270.20:FF:000001">
    <property type="entry name" value="Hydroxylamine reductase"/>
    <property type="match status" value="1"/>
</dbReference>
<dbReference type="Pfam" id="PF03063">
    <property type="entry name" value="Prismane"/>
    <property type="match status" value="1"/>
</dbReference>
<feature type="binding site" evidence="9">
    <location>
        <position position="266"/>
    </location>
    <ligand>
        <name>hybrid [4Fe-2O-2S] cluster</name>
        <dbReference type="ChEBI" id="CHEBI:60519"/>
    </ligand>
</feature>
<accession>A0A1G7N676</accession>
<dbReference type="PANTHER" id="PTHR30109:SF0">
    <property type="entry name" value="HYDROXYLAMINE REDUCTASE"/>
    <property type="match status" value="1"/>
</dbReference>
<protein>
    <recommendedName>
        <fullName evidence="9">Hydroxylamine reductase</fullName>
        <ecNumber evidence="9">1.7.99.1</ecNumber>
    </recommendedName>
    <alternativeName>
        <fullName evidence="9">Hybrid-cluster protein</fullName>
        <shortName evidence="9">HCP</shortName>
    </alternativeName>
    <alternativeName>
        <fullName evidence="9">Prismane protein</fullName>
    </alternativeName>
</protein>
<evidence type="ECO:0000256" key="7">
    <source>
        <dbReference type="ARBA" id="ARBA00023014"/>
    </source>
</evidence>
<dbReference type="GO" id="GO:0005737">
    <property type="term" value="C:cytoplasm"/>
    <property type="evidence" value="ECO:0007669"/>
    <property type="project" value="UniProtKB-SubCell"/>
</dbReference>
<dbReference type="RefSeq" id="WP_004403247.1">
    <property type="nucleotide sequence ID" value="NZ_FNBS01000020.1"/>
</dbReference>
<name>A0A1G7N676_THETY</name>
<feature type="binding site" evidence="9">
    <location>
        <position position="429"/>
    </location>
    <ligand>
        <name>hybrid [4Fe-2O-2S] cluster</name>
        <dbReference type="ChEBI" id="CHEBI:60519"/>
    </ligand>
</feature>
<evidence type="ECO:0000256" key="6">
    <source>
        <dbReference type="ARBA" id="ARBA00023004"/>
    </source>
</evidence>
<evidence type="ECO:0000256" key="2">
    <source>
        <dbReference type="ARBA" id="ARBA00022485"/>
    </source>
</evidence>
<feature type="binding site" evidence="9">
    <location>
        <position position="491"/>
    </location>
    <ligand>
        <name>hybrid [4Fe-2O-2S] cluster</name>
        <dbReference type="ChEBI" id="CHEBI:60519"/>
    </ligand>
</feature>
<comment type="similarity">
    <text evidence="9">Belongs to the HCP family.</text>
</comment>
<gene>
    <name evidence="9" type="primary">hcp</name>
    <name evidence="10" type="ORF">SAMN04244560_01067</name>
</gene>
<reference evidence="10 11" key="1">
    <citation type="submission" date="2016-10" db="EMBL/GenBank/DDBJ databases">
        <authorList>
            <person name="de Groot N.N."/>
        </authorList>
    </citation>
    <scope>NUCLEOTIDE SEQUENCE [LARGE SCALE GENOMIC DNA]</scope>
    <source>
        <strain evidence="10 11">DSM 569</strain>
    </source>
</reference>
<comment type="catalytic activity">
    <reaction evidence="8 9">
        <text>A + NH4(+) + H2O = hydroxylamine + AH2 + H(+)</text>
        <dbReference type="Rhea" id="RHEA:22052"/>
        <dbReference type="ChEBI" id="CHEBI:13193"/>
        <dbReference type="ChEBI" id="CHEBI:15377"/>
        <dbReference type="ChEBI" id="CHEBI:15378"/>
        <dbReference type="ChEBI" id="CHEBI:15429"/>
        <dbReference type="ChEBI" id="CHEBI:17499"/>
        <dbReference type="ChEBI" id="CHEBI:28938"/>
        <dbReference type="EC" id="1.7.99.1"/>
    </reaction>
</comment>
<comment type="function">
    <text evidence="9">Catalyzes the reduction of hydroxylamine to form NH(3) and H(2)O.</text>
</comment>
<dbReference type="GO" id="GO:0046872">
    <property type="term" value="F:metal ion binding"/>
    <property type="evidence" value="ECO:0007669"/>
    <property type="project" value="UniProtKB-KW"/>
</dbReference>
<evidence type="ECO:0000256" key="9">
    <source>
        <dbReference type="HAMAP-Rule" id="MF_00069"/>
    </source>
</evidence>
<comment type="cofactor">
    <cofactor evidence="9">
        <name>hybrid [4Fe-2O-2S] cluster</name>
        <dbReference type="ChEBI" id="CHEBI:60519"/>
    </cofactor>
    <text evidence="9">Binds 1 hybrid [4Fe-2O-2S] cluster.</text>
</comment>
<dbReference type="Gene3D" id="3.40.50.2030">
    <property type="match status" value="2"/>
</dbReference>
<proteinExistence type="inferred from homology"/>
<feature type="binding site" evidence="9">
    <location>
        <position position="8"/>
    </location>
    <ligand>
        <name>[4Fe-4S] cluster</name>
        <dbReference type="ChEBI" id="CHEBI:49883"/>
    </ligand>
</feature>
<feature type="binding site" description="via persulfide group" evidence="9">
    <location>
        <position position="401"/>
    </location>
    <ligand>
        <name>hybrid [4Fe-2O-2S] cluster</name>
        <dbReference type="ChEBI" id="CHEBI:60519"/>
    </ligand>
</feature>
<dbReference type="InterPro" id="IPR011254">
    <property type="entry name" value="Prismane-like_sf"/>
</dbReference>
<dbReference type="NCBIfam" id="TIGR01703">
    <property type="entry name" value="hybrid_clust"/>
    <property type="match status" value="1"/>
</dbReference>
<feature type="binding site" evidence="9">
    <location>
        <position position="242"/>
    </location>
    <ligand>
        <name>hybrid [4Fe-2O-2S] cluster</name>
        <dbReference type="ChEBI" id="CHEBI:60519"/>
    </ligand>
</feature>
<keyword evidence="4 9" id="KW-0479">Metal-binding</keyword>
<sequence>MSMFCYQCQEASQGIGCTVRGVCGKTDDVANLQDLLIFTLKGISFLNLKAREAGVNKEKTDRFLFEGLFSTITNVNFDRNFFINKIKEAVALREEIKEDLKKAGIEVDESCEAINWVYDTDEDIEAIAAEVGVLSTKDEDIRSLRELITYGVKGMAAYAYHAYQLGYKDDNIFRFMEKALAKVLDDSLTADDYVALALEAGKYGVDTMALLDKANTSTYGHPEITKVNIGVRNNPGILISGHDLKDLEQLLEQTAGTGVDVYTHGEMLPAHYYPAFKKYPHFVGNYGNAWWQQDKEFELFNGPILMTTNCLVPPKDSYKDRVYTTGVVGFEGVKYIPEGPDGKKDFSEIIEHAKRCKPPVEIERGEIIGGFAHNQVLELADKIVEAVKTGAIKRFFVMAGCDGRMKSRTYYTEFAKALPKDTVILTAGCAKYRYNKLNLGDINGIPRVLDAGQCNDSYSLAVIAMKLKEVFGLNDINKLPISYNIAWYEQKAVIVLLALLYLGVKNIHLGPTLPAFLSPNVTKVLVDKFGIGGITNVEDDMKMFMGE</sequence>
<dbReference type="GO" id="GO:0042542">
    <property type="term" value="P:response to hydrogen peroxide"/>
    <property type="evidence" value="ECO:0007669"/>
    <property type="project" value="TreeGrafter"/>
</dbReference>
<evidence type="ECO:0000313" key="10">
    <source>
        <dbReference type="EMBL" id="SDF68839.1"/>
    </source>
</evidence>
<evidence type="ECO:0000313" key="11">
    <source>
        <dbReference type="Proteomes" id="UP000183404"/>
    </source>
</evidence>
<evidence type="ECO:0000256" key="4">
    <source>
        <dbReference type="ARBA" id="ARBA00022723"/>
    </source>
</evidence>
<feature type="binding site" evidence="9">
    <location>
        <position position="454"/>
    </location>
    <ligand>
        <name>hybrid [4Fe-2O-2S] cluster</name>
        <dbReference type="ChEBI" id="CHEBI:60519"/>
    </ligand>
</feature>
<dbReference type="SMR" id="A0A1G7N676"/>
<feature type="binding site" evidence="9">
    <location>
        <position position="5"/>
    </location>
    <ligand>
        <name>[4Fe-4S] cluster</name>
        <dbReference type="ChEBI" id="CHEBI:49883"/>
    </ligand>
</feature>
<dbReference type="FunFam" id="3.40.50.2030:FF:000002">
    <property type="entry name" value="Hydroxylamine reductase"/>
    <property type="match status" value="1"/>
</dbReference>
<evidence type="ECO:0000256" key="8">
    <source>
        <dbReference type="ARBA" id="ARBA00051350"/>
    </source>
</evidence>
<dbReference type="PIRSF" id="PIRSF000076">
    <property type="entry name" value="HCP"/>
    <property type="match status" value="1"/>
</dbReference>
<keyword evidence="5 9" id="KW-0560">Oxidoreductase</keyword>
<dbReference type="CDD" id="cd01914">
    <property type="entry name" value="HCP"/>
    <property type="match status" value="1"/>
</dbReference>
<dbReference type="InterPro" id="IPR010048">
    <property type="entry name" value="Hydroxylam_reduct"/>
</dbReference>
<dbReference type="InterPro" id="IPR004137">
    <property type="entry name" value="HCP/CODH"/>
</dbReference>
<keyword evidence="6 9" id="KW-0408">Iron</keyword>
<dbReference type="GO" id="GO:0051539">
    <property type="term" value="F:4 iron, 4 sulfur cluster binding"/>
    <property type="evidence" value="ECO:0007669"/>
    <property type="project" value="UniProtKB-KW"/>
</dbReference>
<feature type="binding site" evidence="9">
    <location>
        <position position="23"/>
    </location>
    <ligand>
        <name>[4Fe-4S] cluster</name>
        <dbReference type="ChEBI" id="CHEBI:49883"/>
    </ligand>
</feature>
<dbReference type="GO" id="GO:0004601">
    <property type="term" value="F:peroxidase activity"/>
    <property type="evidence" value="ECO:0007669"/>
    <property type="project" value="TreeGrafter"/>
</dbReference>
<feature type="binding site" evidence="9">
    <location>
        <position position="17"/>
    </location>
    <ligand>
        <name>[4Fe-4S] cluster</name>
        <dbReference type="ChEBI" id="CHEBI:49883"/>
    </ligand>
</feature>
<keyword evidence="3 9" id="KW-0963">Cytoplasm</keyword>
<feature type="binding site" evidence="9">
    <location>
        <position position="489"/>
    </location>
    <ligand>
        <name>hybrid [4Fe-2O-2S] cluster</name>
        <dbReference type="ChEBI" id="CHEBI:60519"/>
    </ligand>
</feature>
<dbReference type="FunFam" id="3.40.50.2030:FF:000001">
    <property type="entry name" value="Hydroxylamine reductase"/>
    <property type="match status" value="1"/>
</dbReference>